<dbReference type="Proteomes" id="UP000028181">
    <property type="component" value="Chromosome I"/>
</dbReference>
<proteinExistence type="predicted"/>
<dbReference type="HOGENOM" id="CLU_166635_0_0_5"/>
<sequence length="97" mass="10984">MAKATLVQRTRSYLREGVFVEVVIWQVPASLRGSAHEFKYSMALVAGGECVLRYDNEAGKGDHRHFGTLETAYFFKDIDQLLADFTADVRGWLRDNA</sequence>
<dbReference type="eggNOG" id="ENOG5032Y3P">
    <property type="taxonomic scope" value="Bacteria"/>
</dbReference>
<protein>
    <submittedName>
        <fullName evidence="1">Uncharacterized protein</fullName>
    </submittedName>
</protein>
<dbReference type="PATRIC" id="fig|1028800.3.peg.785"/>
<dbReference type="GeneID" id="24258997"/>
<dbReference type="InterPro" id="IPR045397">
    <property type="entry name" value="TumE-like"/>
</dbReference>
<evidence type="ECO:0000313" key="1">
    <source>
        <dbReference type="EMBL" id="CDN46967.1"/>
    </source>
</evidence>
<accession>A0A068SL70</accession>
<dbReference type="AlphaFoldDB" id="A0A068SL70"/>
<dbReference type="KEGG" id="ngg:RG540_CH07780"/>
<organism evidence="1 2">
    <name type="scientific">Neorhizobium galegae bv. orientalis str. HAMBI 540</name>
    <dbReference type="NCBI Taxonomy" id="1028800"/>
    <lineage>
        <taxon>Bacteria</taxon>
        <taxon>Pseudomonadati</taxon>
        <taxon>Pseudomonadota</taxon>
        <taxon>Alphaproteobacteria</taxon>
        <taxon>Hyphomicrobiales</taxon>
        <taxon>Rhizobiaceae</taxon>
        <taxon>Rhizobium/Agrobacterium group</taxon>
        <taxon>Neorhizobium</taxon>
    </lineage>
</organism>
<name>A0A068SL70_NEOGA</name>
<reference evidence="2" key="1">
    <citation type="journal article" date="2014" name="BMC Genomics">
        <title>Genome sequencing of two Neorhizobium galegae strains reveals a noeT gene responsible for the unusual acetylation of the nodulation factors.</title>
        <authorList>
            <person name="Osterman J."/>
            <person name="Marsh J."/>
            <person name="Laine P.K."/>
            <person name="Zeng Z."/>
            <person name="Alatalo E."/>
            <person name="Sullivan J.T."/>
            <person name="Young J.P."/>
            <person name="Thomas-Oates J."/>
            <person name="Paulin L."/>
            <person name="Lindstrom K."/>
        </authorList>
    </citation>
    <scope>NUCLEOTIDE SEQUENCE [LARGE SCALE GENOMIC DNA]</scope>
    <source>
        <strain evidence="2">HAMBI 540</strain>
    </source>
</reference>
<dbReference type="Pfam" id="PF20126">
    <property type="entry name" value="TumE"/>
    <property type="match status" value="1"/>
</dbReference>
<evidence type="ECO:0000313" key="2">
    <source>
        <dbReference type="Proteomes" id="UP000028181"/>
    </source>
</evidence>
<dbReference type="RefSeq" id="WP_038584779.1">
    <property type="nucleotide sequence ID" value="NZ_HG938353.1"/>
</dbReference>
<dbReference type="EMBL" id="HG938353">
    <property type="protein sequence ID" value="CDN46967.1"/>
    <property type="molecule type" value="Genomic_DNA"/>
</dbReference>
<dbReference type="OrthoDB" id="7451512at2"/>
<keyword evidence="2" id="KW-1185">Reference proteome</keyword>
<gene>
    <name evidence="1" type="ORF">RG540_CH07780</name>
</gene>